<evidence type="ECO:0000256" key="1">
    <source>
        <dbReference type="ARBA" id="ARBA00004496"/>
    </source>
</evidence>
<keyword evidence="4" id="KW-0159">Chromosome partition</keyword>
<keyword evidence="8" id="KW-0238">DNA-binding</keyword>
<accession>A0A023D3M1</accession>
<evidence type="ECO:0000256" key="3">
    <source>
        <dbReference type="ARBA" id="ARBA00022741"/>
    </source>
</evidence>
<keyword evidence="2" id="KW-0963">Cytoplasm</keyword>
<keyword evidence="11" id="KW-1185">Reference proteome</keyword>
<keyword evidence="6" id="KW-0175">Coiled coil</keyword>
<keyword evidence="7" id="KW-0226">DNA condensation</keyword>
<evidence type="ECO:0000256" key="8">
    <source>
        <dbReference type="ARBA" id="ARBA00023125"/>
    </source>
</evidence>
<dbReference type="AlphaFoldDB" id="A0A023D3M1"/>
<comment type="subcellular location">
    <subcellularLocation>
        <location evidence="1">Cytoplasm</location>
    </subcellularLocation>
</comment>
<dbReference type="CDD" id="cd03278">
    <property type="entry name" value="ABC_SMC_barmotin"/>
    <property type="match status" value="1"/>
</dbReference>
<dbReference type="GO" id="GO:0030261">
    <property type="term" value="P:chromosome condensation"/>
    <property type="evidence" value="ECO:0007669"/>
    <property type="project" value="UniProtKB-KW"/>
</dbReference>
<dbReference type="Gene3D" id="3.40.50.300">
    <property type="entry name" value="P-loop containing nucleotide triphosphate hydrolases"/>
    <property type="match status" value="1"/>
</dbReference>
<name>A0A023D3M1_ACIMT</name>
<dbReference type="GO" id="GO:0003677">
    <property type="term" value="F:DNA binding"/>
    <property type="evidence" value="ECO:0007669"/>
    <property type="project" value="UniProtKB-KW"/>
</dbReference>
<reference evidence="11" key="1">
    <citation type="journal article" date="2014" name="FEMS Microbiol. Lett.">
        <title>Draft Genomic DNA Sequence of the Facultatively Methylotrophic Bacterium Acidomonas methanolica type strain MB58.</title>
        <authorList>
            <person name="Higashiura N."/>
            <person name="Hadano H."/>
            <person name="Hirakawa H."/>
            <person name="Matsutani M."/>
            <person name="Takabe S."/>
            <person name="Matsushita K."/>
            <person name="Azuma Y."/>
        </authorList>
    </citation>
    <scope>NUCLEOTIDE SEQUENCE [LARGE SCALE GENOMIC DNA]</scope>
    <source>
        <strain evidence="11">MB58</strain>
    </source>
</reference>
<keyword evidence="3" id="KW-0547">Nucleotide-binding</keyword>
<dbReference type="GO" id="GO:0005524">
    <property type="term" value="F:ATP binding"/>
    <property type="evidence" value="ECO:0007669"/>
    <property type="project" value="UniProtKB-KW"/>
</dbReference>
<sequence length="186" mass="20177">MHEAVNRLRGSIGHLNREGRERLQAVFAQVDQHFQALFSRMFGGGRAHLGLVGSDDPLEAGLEIFAQPPGKKLSTLSLLSGGEQALTALSLVFAAFKCQPAPICVLDEVDAPLDDANVERLCALTRDMAEESGTRFLVVTHHQLTMAHMNRLFGVTMQERGVSRVLSVDLSSATQFAETSIAPHLS</sequence>
<evidence type="ECO:0000256" key="4">
    <source>
        <dbReference type="ARBA" id="ARBA00022829"/>
    </source>
</evidence>
<dbReference type="Pfam" id="PF02463">
    <property type="entry name" value="SMC_N"/>
    <property type="match status" value="1"/>
</dbReference>
<dbReference type="GO" id="GO:0005737">
    <property type="term" value="C:cytoplasm"/>
    <property type="evidence" value="ECO:0007669"/>
    <property type="project" value="UniProtKB-SubCell"/>
</dbReference>
<proteinExistence type="predicted"/>
<evidence type="ECO:0000256" key="6">
    <source>
        <dbReference type="ARBA" id="ARBA00023054"/>
    </source>
</evidence>
<dbReference type="InterPro" id="IPR050308">
    <property type="entry name" value="MukB/SMC"/>
</dbReference>
<dbReference type="InterPro" id="IPR003395">
    <property type="entry name" value="RecF/RecN/SMC_N"/>
</dbReference>
<evidence type="ECO:0000256" key="7">
    <source>
        <dbReference type="ARBA" id="ARBA00023067"/>
    </source>
</evidence>
<dbReference type="InterPro" id="IPR027417">
    <property type="entry name" value="P-loop_NTPase"/>
</dbReference>
<dbReference type="PANTHER" id="PTHR42963">
    <property type="entry name" value="CHROMOSOME PARTITION PROTEIN MUKB"/>
    <property type="match status" value="1"/>
</dbReference>
<evidence type="ECO:0000313" key="11">
    <source>
        <dbReference type="Proteomes" id="UP000019760"/>
    </source>
</evidence>
<protein>
    <submittedName>
        <fullName evidence="10">Chromosome segregation protein SMC</fullName>
    </submittedName>
</protein>
<comment type="caution">
    <text evidence="10">The sequence shown here is derived from an EMBL/GenBank/DDBJ whole genome shotgun (WGS) entry which is preliminary data.</text>
</comment>
<dbReference type="Proteomes" id="UP000019760">
    <property type="component" value="Unassembled WGS sequence"/>
</dbReference>
<keyword evidence="5" id="KW-0067">ATP-binding</keyword>
<dbReference type="EMBL" id="BAND01000038">
    <property type="protein sequence ID" value="GAJ28753.1"/>
    <property type="molecule type" value="Genomic_DNA"/>
</dbReference>
<dbReference type="GO" id="GO:0007059">
    <property type="term" value="P:chromosome segregation"/>
    <property type="evidence" value="ECO:0007669"/>
    <property type="project" value="UniProtKB-KW"/>
</dbReference>
<feature type="domain" description="RecF/RecN/SMC N-terminal" evidence="9">
    <location>
        <begin position="77"/>
        <end position="163"/>
    </location>
</feature>
<gene>
    <name evidence="10" type="ORF">Amme_038_002</name>
</gene>
<evidence type="ECO:0000259" key="9">
    <source>
        <dbReference type="Pfam" id="PF02463"/>
    </source>
</evidence>
<evidence type="ECO:0000313" key="10">
    <source>
        <dbReference type="EMBL" id="GAJ28753.1"/>
    </source>
</evidence>
<dbReference type="SUPFAM" id="SSF52540">
    <property type="entry name" value="P-loop containing nucleoside triphosphate hydrolases"/>
    <property type="match status" value="1"/>
</dbReference>
<reference evidence="10 11" key="2">
    <citation type="journal article" date="2014" name="FEMS Microbiol. Lett.">
        <title>Draft genomic DNA sequence of the facultatively methylotrophic bacterium Acidomonas methanolica type strain MB58.</title>
        <authorList>
            <person name="Higashiura N."/>
            <person name="Hadano H."/>
            <person name="Hirakawa H."/>
            <person name="Matsutani M."/>
            <person name="Takabe S."/>
            <person name="Matsushita K."/>
            <person name="Azuma Y."/>
        </authorList>
    </citation>
    <scope>NUCLEOTIDE SEQUENCE [LARGE SCALE GENOMIC DNA]</scope>
    <source>
        <strain evidence="10 11">MB58</strain>
    </source>
</reference>
<evidence type="ECO:0000256" key="5">
    <source>
        <dbReference type="ARBA" id="ARBA00022840"/>
    </source>
</evidence>
<dbReference type="FunFam" id="3.40.50.300:FF:000901">
    <property type="entry name" value="Chromosome partition protein Smc"/>
    <property type="match status" value="1"/>
</dbReference>
<dbReference type="PANTHER" id="PTHR42963:SF1">
    <property type="entry name" value="DUF4476 DOMAIN-CONTAINING PROTEIN"/>
    <property type="match status" value="1"/>
</dbReference>
<evidence type="ECO:0000256" key="2">
    <source>
        <dbReference type="ARBA" id="ARBA00022490"/>
    </source>
</evidence>
<organism evidence="10 11">
    <name type="scientific">Acidomonas methanolica NBRC 104435</name>
    <dbReference type="NCBI Taxonomy" id="1231351"/>
    <lineage>
        <taxon>Bacteria</taxon>
        <taxon>Pseudomonadati</taxon>
        <taxon>Pseudomonadota</taxon>
        <taxon>Alphaproteobacteria</taxon>
        <taxon>Acetobacterales</taxon>
        <taxon>Acetobacteraceae</taxon>
        <taxon>Acidomonas</taxon>
    </lineage>
</organism>